<organism evidence="9 10">
    <name type="scientific">Juglans regia</name>
    <name type="common">English walnut</name>
    <dbReference type="NCBI Taxonomy" id="51240"/>
    <lineage>
        <taxon>Eukaryota</taxon>
        <taxon>Viridiplantae</taxon>
        <taxon>Streptophyta</taxon>
        <taxon>Embryophyta</taxon>
        <taxon>Tracheophyta</taxon>
        <taxon>Spermatophyta</taxon>
        <taxon>Magnoliopsida</taxon>
        <taxon>eudicotyledons</taxon>
        <taxon>Gunneridae</taxon>
        <taxon>Pentapetalae</taxon>
        <taxon>rosids</taxon>
        <taxon>fabids</taxon>
        <taxon>Fagales</taxon>
        <taxon>Juglandaceae</taxon>
        <taxon>Juglans</taxon>
    </lineage>
</organism>
<evidence type="ECO:0000256" key="7">
    <source>
        <dbReference type="ARBA" id="ARBA00023242"/>
    </source>
</evidence>
<dbReference type="Gene3D" id="1.10.8.60">
    <property type="match status" value="1"/>
</dbReference>
<reference evidence="10" key="1">
    <citation type="submission" date="2025-08" db="UniProtKB">
        <authorList>
            <consortium name="RefSeq"/>
        </authorList>
    </citation>
    <scope>IDENTIFICATION</scope>
    <source>
        <tissue evidence="10">Leaves</tissue>
    </source>
</reference>
<evidence type="ECO:0000256" key="4">
    <source>
        <dbReference type="ARBA" id="ARBA00022801"/>
    </source>
</evidence>
<keyword evidence="9" id="KW-1185">Reference proteome</keyword>
<dbReference type="PANTHER" id="PTHR11093">
    <property type="entry name" value="RUVB-RELATED REPTIN AND PONTIN"/>
    <property type="match status" value="1"/>
</dbReference>
<proteinExistence type="inferred from homology"/>
<dbReference type="Pfam" id="PF06068">
    <property type="entry name" value="TIP49"/>
    <property type="match status" value="1"/>
</dbReference>
<dbReference type="InterPro" id="IPR041048">
    <property type="entry name" value="RuvB-like_C"/>
</dbReference>
<dbReference type="GO" id="GO:0000492">
    <property type="term" value="P:box C/D snoRNP assembly"/>
    <property type="evidence" value="ECO:0000318"/>
    <property type="project" value="GO_Central"/>
</dbReference>
<dbReference type="KEGG" id="jre:108985640"/>
<evidence type="ECO:0000256" key="8">
    <source>
        <dbReference type="RuleBase" id="RU363048"/>
    </source>
</evidence>
<evidence type="ECO:0000256" key="1">
    <source>
        <dbReference type="ARBA" id="ARBA00004123"/>
    </source>
</evidence>
<dbReference type="GO" id="GO:0097255">
    <property type="term" value="C:R2TP complex"/>
    <property type="evidence" value="ECO:0000318"/>
    <property type="project" value="GO_Central"/>
</dbReference>
<dbReference type="OrthoDB" id="10060499at2759"/>
<dbReference type="GO" id="GO:0006338">
    <property type="term" value="P:chromatin remodeling"/>
    <property type="evidence" value="ECO:0000318"/>
    <property type="project" value="GO_Central"/>
</dbReference>
<keyword evidence="3 8" id="KW-0547">Nucleotide-binding</keyword>
<keyword evidence="6 8" id="KW-0067">ATP-binding</keyword>
<dbReference type="GO" id="GO:0003678">
    <property type="term" value="F:DNA helicase activity"/>
    <property type="evidence" value="ECO:0000318"/>
    <property type="project" value="GO_Central"/>
</dbReference>
<evidence type="ECO:0000313" key="10">
    <source>
        <dbReference type="RefSeq" id="XP_018813554.1"/>
    </source>
</evidence>
<dbReference type="GO" id="GO:0016887">
    <property type="term" value="F:ATP hydrolysis activity"/>
    <property type="evidence" value="ECO:0007669"/>
    <property type="project" value="RHEA"/>
</dbReference>
<gene>
    <name evidence="10" type="primary">LOC108985640</name>
</gene>
<dbReference type="GO" id="GO:0005524">
    <property type="term" value="F:ATP binding"/>
    <property type="evidence" value="ECO:0007669"/>
    <property type="project" value="UniProtKB-KW"/>
</dbReference>
<evidence type="ECO:0000256" key="5">
    <source>
        <dbReference type="ARBA" id="ARBA00022806"/>
    </source>
</evidence>
<dbReference type="InterPro" id="IPR010339">
    <property type="entry name" value="TIP49_P-loop"/>
</dbReference>
<keyword evidence="8" id="KW-0804">Transcription</keyword>
<dbReference type="FunFam" id="1.10.8.60:FF:000010">
    <property type="entry name" value="RuvB-like helicase"/>
    <property type="match status" value="1"/>
</dbReference>
<dbReference type="InterPro" id="IPR027238">
    <property type="entry name" value="RuvB-like"/>
</dbReference>
<dbReference type="Gramene" id="Jr07_00330_p1">
    <property type="protein sequence ID" value="cds.Jr07_00330_p1"/>
    <property type="gene ID" value="Jr07_00330"/>
</dbReference>
<protein>
    <recommendedName>
        <fullName evidence="8">RuvB-like helicase</fullName>
        <ecNumber evidence="8">3.6.4.12</ecNumber>
    </recommendedName>
</protein>
<comment type="subcellular location">
    <subcellularLocation>
        <location evidence="1">Nucleus</location>
    </subcellularLocation>
</comment>
<dbReference type="GO" id="GO:0000812">
    <property type="term" value="C:Swr1 complex"/>
    <property type="evidence" value="ECO:0000318"/>
    <property type="project" value="GO_Central"/>
</dbReference>
<accession>A0A2I4E2D3</accession>
<keyword evidence="5 8" id="KW-0347">Helicase</keyword>
<evidence type="ECO:0000313" key="9">
    <source>
        <dbReference type="Proteomes" id="UP000235220"/>
    </source>
</evidence>
<comment type="similarity">
    <text evidence="2 8">Belongs to the RuvB family.</text>
</comment>
<dbReference type="STRING" id="51240.A0A2I4E2D3"/>
<keyword evidence="7 8" id="KW-0539">Nucleus</keyword>
<keyword evidence="4 8" id="KW-0378">Hydrolase</keyword>
<keyword evidence="8" id="KW-0805">Transcription regulation</keyword>
<sequence>MSILVVVLPDFQYHHPQAYCYRSIYNYLFLSLIVSINFRTQEFLALFTGDTGEIQAEVREQIDTKVAEWRDEGKVEIILGVLLIDERDYNNQTYKLQVRLLIIASQPYIEDEIHKILDIRCQEEDVEMSEDAECLLTKIGIETTLIRYAIHLIIATALASQKRKGKIVEMEDINRIYHLFFDVKRSTQYLIEFQNQYINETGDGDEADANTMVTKVILIT</sequence>
<dbReference type="Proteomes" id="UP000235220">
    <property type="component" value="Chromosome 7"/>
</dbReference>
<dbReference type="GO" id="GO:0035267">
    <property type="term" value="C:NuA4 histone acetyltransferase complex"/>
    <property type="evidence" value="ECO:0000318"/>
    <property type="project" value="GO_Central"/>
</dbReference>
<dbReference type="GO" id="GO:0031011">
    <property type="term" value="C:Ino80 complex"/>
    <property type="evidence" value="ECO:0000318"/>
    <property type="project" value="GO_Central"/>
</dbReference>
<dbReference type="GeneID" id="108985640"/>
<comment type="catalytic activity">
    <reaction evidence="8">
        <text>ATP + H2O = ADP + phosphate + H(+)</text>
        <dbReference type="Rhea" id="RHEA:13065"/>
        <dbReference type="ChEBI" id="CHEBI:15377"/>
        <dbReference type="ChEBI" id="CHEBI:15378"/>
        <dbReference type="ChEBI" id="CHEBI:30616"/>
        <dbReference type="ChEBI" id="CHEBI:43474"/>
        <dbReference type="ChEBI" id="CHEBI:456216"/>
        <dbReference type="EC" id="3.6.4.12"/>
    </reaction>
</comment>
<evidence type="ECO:0000256" key="2">
    <source>
        <dbReference type="ARBA" id="ARBA00007519"/>
    </source>
</evidence>
<name>A0A2I4E2D3_JUGRE</name>
<dbReference type="AlphaFoldDB" id="A0A2I4E2D3"/>
<evidence type="ECO:0000256" key="6">
    <source>
        <dbReference type="ARBA" id="ARBA00022840"/>
    </source>
</evidence>
<evidence type="ECO:0000256" key="3">
    <source>
        <dbReference type="ARBA" id="ARBA00022741"/>
    </source>
</evidence>
<dbReference type="Pfam" id="PF17856">
    <property type="entry name" value="TIP49_C"/>
    <property type="match status" value="1"/>
</dbReference>
<dbReference type="RefSeq" id="XP_018813554.1">
    <property type="nucleotide sequence ID" value="XM_018958009.1"/>
</dbReference>
<dbReference type="EC" id="3.6.4.12" evidence="8"/>
<dbReference type="GO" id="GO:0006357">
    <property type="term" value="P:regulation of transcription by RNA polymerase II"/>
    <property type="evidence" value="ECO:0000318"/>
    <property type="project" value="GO_Central"/>
</dbReference>